<organism evidence="1 2">
    <name type="scientific">Spodoptera exigua</name>
    <name type="common">Beet armyworm</name>
    <name type="synonym">Noctua fulgens</name>
    <dbReference type="NCBI Taxonomy" id="7107"/>
    <lineage>
        <taxon>Eukaryota</taxon>
        <taxon>Metazoa</taxon>
        <taxon>Ecdysozoa</taxon>
        <taxon>Arthropoda</taxon>
        <taxon>Hexapoda</taxon>
        <taxon>Insecta</taxon>
        <taxon>Pterygota</taxon>
        <taxon>Neoptera</taxon>
        <taxon>Endopterygota</taxon>
        <taxon>Lepidoptera</taxon>
        <taxon>Glossata</taxon>
        <taxon>Ditrysia</taxon>
        <taxon>Noctuoidea</taxon>
        <taxon>Noctuidae</taxon>
        <taxon>Amphipyrinae</taxon>
        <taxon>Spodoptera</taxon>
    </lineage>
</organism>
<dbReference type="Proteomes" id="UP000648187">
    <property type="component" value="Unassembled WGS sequence"/>
</dbReference>
<evidence type="ECO:0000313" key="1">
    <source>
        <dbReference type="EMBL" id="KAF9422953.1"/>
    </source>
</evidence>
<reference evidence="1" key="1">
    <citation type="submission" date="2020-08" db="EMBL/GenBank/DDBJ databases">
        <title>Spodoptera exigua strain:BAW_Kor-Di-RS1 Genome sequencing and assembly.</title>
        <authorList>
            <person name="Kim J."/>
            <person name="Nam H.Y."/>
            <person name="Kwon M."/>
            <person name="Choi J.H."/>
            <person name="Cho S.R."/>
            <person name="Kim G.-H."/>
        </authorList>
    </citation>
    <scope>NUCLEOTIDE SEQUENCE</scope>
    <source>
        <strain evidence="1">BAW_Kor-Di-RS1</strain>
        <tissue evidence="1">Whole-body</tissue>
    </source>
</reference>
<dbReference type="EMBL" id="JACKWZ010000012">
    <property type="protein sequence ID" value="KAF9422953.1"/>
    <property type="molecule type" value="Genomic_DNA"/>
</dbReference>
<protein>
    <submittedName>
        <fullName evidence="1">Uncharacterized protein</fullName>
    </submittedName>
</protein>
<name>A0A835GSZ6_SPOEX</name>
<dbReference type="AlphaFoldDB" id="A0A835GSZ6"/>
<accession>A0A835GSZ6</accession>
<sequence>MLSHKKWELITTLHHGIRLQQGDAAGNLVKNSENGDVIGEGKCSFSTYQKRLTVPVDNQRTARVTLACTRTTNSTGADV</sequence>
<comment type="caution">
    <text evidence="1">The sequence shown here is derived from an EMBL/GenBank/DDBJ whole genome shotgun (WGS) entry which is preliminary data.</text>
</comment>
<keyword evidence="2" id="KW-1185">Reference proteome</keyword>
<gene>
    <name evidence="1" type="ORF">HW555_001496</name>
</gene>
<proteinExistence type="predicted"/>
<evidence type="ECO:0000313" key="2">
    <source>
        <dbReference type="Proteomes" id="UP000648187"/>
    </source>
</evidence>